<sequence>MAEEEDANGRQSKRDHRDTEIMTKKQRGDSGDDNVSQLTSTLGSDERPNKRQIKCPYLGTINKHLLDFDFEKVCSITLSNKHVYACLVCGRYFEGRGKNTCAYTHSLEERHYVFINLHDCKVYCLPENYQVEDASLNDIALFLKPKFTKEYVDNIDTKIVYGKALDGTDFIPGCIGLNNLKKTDYFNVIIQAICSVASIRNYLLLLDADRIQPPDSVVTTLVELIRKIYNTKNFKGIVSPHEFLQAVGVASKGAYKIGVQNDPVALMSWLFNRLHTKLRNKKTGESIVSKTFGGELKVSTLDGQKWKEDVVPFKMLTLDVPSAPIFKDAQEKNVIPQVPIFQLLDKFNGQTEHTSGKGQLCRYRLWKLPKYLVLNVKRFTRNNFFLEKNPTIVSFPMKNLDMGIYVDEDSPNKSDRNAKYDLVCSVCHQGNPESGSYKIHVVHAPTGDWYELEDLLVTSVLPQFVAQSESYIQVYKQQNLDNGAAPQEAENIDMFD</sequence>
<dbReference type="Pfam" id="PF02148">
    <property type="entry name" value="zf-UBP"/>
    <property type="match status" value="1"/>
</dbReference>
<feature type="domain" description="UBP-type" evidence="12">
    <location>
        <begin position="53"/>
        <end position="150"/>
    </location>
</feature>
<evidence type="ECO:0000256" key="8">
    <source>
        <dbReference type="ARBA" id="ARBA00023242"/>
    </source>
</evidence>
<dbReference type="InterPro" id="IPR033809">
    <property type="entry name" value="USP39"/>
</dbReference>
<keyword evidence="8" id="KW-0539">Nucleus</keyword>
<dbReference type="PROSITE" id="PS50235">
    <property type="entry name" value="USP_3"/>
    <property type="match status" value="1"/>
</dbReference>
<evidence type="ECO:0000256" key="2">
    <source>
        <dbReference type="ARBA" id="ARBA00022664"/>
    </source>
</evidence>
<gene>
    <name evidence="13" type="ORF">BaOVIS_022160</name>
</gene>
<dbReference type="EMBL" id="BLIY01000017">
    <property type="protein sequence ID" value="GFE54812.1"/>
    <property type="molecule type" value="Genomic_DNA"/>
</dbReference>
<feature type="compositionally biased region" description="Basic and acidic residues" evidence="10">
    <location>
        <begin position="15"/>
        <end position="30"/>
    </location>
</feature>
<dbReference type="InterPro" id="IPR001394">
    <property type="entry name" value="Peptidase_C19_UCH"/>
</dbReference>
<dbReference type="Gene3D" id="3.90.70.10">
    <property type="entry name" value="Cysteine proteinases"/>
    <property type="match status" value="1"/>
</dbReference>
<feature type="domain" description="USP" evidence="11">
    <location>
        <begin position="175"/>
        <end position="478"/>
    </location>
</feature>
<evidence type="ECO:0000256" key="3">
    <source>
        <dbReference type="ARBA" id="ARBA00022723"/>
    </source>
</evidence>
<accession>A0A9W5TDZ5</accession>
<dbReference type="PROSITE" id="PS50271">
    <property type="entry name" value="ZF_UBP"/>
    <property type="match status" value="1"/>
</dbReference>
<dbReference type="InterPro" id="IPR038765">
    <property type="entry name" value="Papain-like_cys_pep_sf"/>
</dbReference>
<keyword evidence="3" id="KW-0479">Metal-binding</keyword>
<proteinExistence type="predicted"/>
<dbReference type="GO" id="GO:0004843">
    <property type="term" value="F:cysteine-type deubiquitinase activity"/>
    <property type="evidence" value="ECO:0007669"/>
    <property type="project" value="InterPro"/>
</dbReference>
<evidence type="ECO:0000256" key="5">
    <source>
        <dbReference type="ARBA" id="ARBA00022771"/>
    </source>
</evidence>
<name>A0A9W5TDZ5_BABOV</name>
<protein>
    <submittedName>
        <fullName evidence="13">Ubiquitin carboxyl-terminal protein</fullName>
    </submittedName>
</protein>
<evidence type="ECO:0000256" key="4">
    <source>
        <dbReference type="ARBA" id="ARBA00022728"/>
    </source>
</evidence>
<dbReference type="AlphaFoldDB" id="A0A9W5TDZ5"/>
<keyword evidence="14" id="KW-1185">Reference proteome</keyword>
<evidence type="ECO:0000256" key="1">
    <source>
        <dbReference type="ARBA" id="ARBA00004123"/>
    </source>
</evidence>
<comment type="caution">
    <text evidence="13">The sequence shown here is derived from an EMBL/GenBank/DDBJ whole genome shotgun (WGS) entry which is preliminary data.</text>
</comment>
<keyword evidence="4" id="KW-0747">Spliceosome</keyword>
<evidence type="ECO:0000259" key="11">
    <source>
        <dbReference type="PROSITE" id="PS50235"/>
    </source>
</evidence>
<dbReference type="InterPro" id="IPR001607">
    <property type="entry name" value="Znf_UBP"/>
</dbReference>
<dbReference type="SUPFAM" id="SSF57850">
    <property type="entry name" value="RING/U-box"/>
    <property type="match status" value="1"/>
</dbReference>
<evidence type="ECO:0000256" key="9">
    <source>
        <dbReference type="PROSITE-ProRule" id="PRU00502"/>
    </source>
</evidence>
<evidence type="ECO:0000313" key="13">
    <source>
        <dbReference type="EMBL" id="GFE54812.1"/>
    </source>
</evidence>
<dbReference type="Pfam" id="PF00443">
    <property type="entry name" value="UCH"/>
    <property type="match status" value="1"/>
</dbReference>
<keyword evidence="7" id="KW-0508">mRNA splicing</keyword>
<dbReference type="OrthoDB" id="10263353at2759"/>
<keyword evidence="5 9" id="KW-0863">Zinc-finger</keyword>
<keyword evidence="6" id="KW-0862">Zinc</keyword>
<dbReference type="CDD" id="cd02669">
    <property type="entry name" value="Peptidase_C19M"/>
    <property type="match status" value="1"/>
</dbReference>
<evidence type="ECO:0000256" key="10">
    <source>
        <dbReference type="SAM" id="MobiDB-lite"/>
    </source>
</evidence>
<dbReference type="PANTHER" id="PTHR21646">
    <property type="entry name" value="UBIQUITIN CARBOXYL-TERMINAL HYDROLASE"/>
    <property type="match status" value="1"/>
</dbReference>
<dbReference type="SMART" id="SM00290">
    <property type="entry name" value="ZnF_UBP"/>
    <property type="match status" value="1"/>
</dbReference>
<dbReference type="InterPro" id="IPR050185">
    <property type="entry name" value="Ub_carboxyl-term_hydrolase"/>
</dbReference>
<evidence type="ECO:0000259" key="12">
    <source>
        <dbReference type="PROSITE" id="PS50271"/>
    </source>
</evidence>
<dbReference type="InterPro" id="IPR028889">
    <property type="entry name" value="USP"/>
</dbReference>
<evidence type="ECO:0000313" key="14">
    <source>
        <dbReference type="Proteomes" id="UP001057455"/>
    </source>
</evidence>
<dbReference type="SUPFAM" id="SSF54001">
    <property type="entry name" value="Cysteine proteinases"/>
    <property type="match status" value="1"/>
</dbReference>
<dbReference type="Proteomes" id="UP001057455">
    <property type="component" value="Unassembled WGS sequence"/>
</dbReference>
<feature type="compositionally biased region" description="Polar residues" evidence="10">
    <location>
        <begin position="33"/>
        <end position="43"/>
    </location>
</feature>
<evidence type="ECO:0000256" key="6">
    <source>
        <dbReference type="ARBA" id="ARBA00022833"/>
    </source>
</evidence>
<reference evidence="13" key="1">
    <citation type="submission" date="2019-12" db="EMBL/GenBank/DDBJ databases">
        <title>Genome sequence of Babesia ovis.</title>
        <authorList>
            <person name="Yamagishi J."/>
            <person name="Sevinc F."/>
            <person name="Xuan X."/>
        </authorList>
    </citation>
    <scope>NUCLEOTIDE SEQUENCE</scope>
    <source>
        <strain evidence="13">Selcuk</strain>
    </source>
</reference>
<dbReference type="Gene3D" id="3.30.40.10">
    <property type="entry name" value="Zinc/RING finger domain, C3HC4 (zinc finger)"/>
    <property type="match status" value="1"/>
</dbReference>
<evidence type="ECO:0000256" key="7">
    <source>
        <dbReference type="ARBA" id="ARBA00023187"/>
    </source>
</evidence>
<dbReference type="GO" id="GO:0000245">
    <property type="term" value="P:spliceosomal complex assembly"/>
    <property type="evidence" value="ECO:0007669"/>
    <property type="project" value="InterPro"/>
</dbReference>
<dbReference type="PANTHER" id="PTHR21646:SF16">
    <property type="entry name" value="U4_U6.U5 TRI-SNRNP-ASSOCIATED PROTEIN 2"/>
    <property type="match status" value="1"/>
</dbReference>
<dbReference type="GO" id="GO:0005681">
    <property type="term" value="C:spliceosomal complex"/>
    <property type="evidence" value="ECO:0007669"/>
    <property type="project" value="UniProtKB-KW"/>
</dbReference>
<organism evidence="13 14">
    <name type="scientific">Babesia ovis</name>
    <dbReference type="NCBI Taxonomy" id="5869"/>
    <lineage>
        <taxon>Eukaryota</taxon>
        <taxon>Sar</taxon>
        <taxon>Alveolata</taxon>
        <taxon>Apicomplexa</taxon>
        <taxon>Aconoidasida</taxon>
        <taxon>Piroplasmida</taxon>
        <taxon>Babesiidae</taxon>
        <taxon>Babesia</taxon>
    </lineage>
</organism>
<feature type="region of interest" description="Disordered" evidence="10">
    <location>
        <begin position="1"/>
        <end position="47"/>
    </location>
</feature>
<keyword evidence="2" id="KW-0507">mRNA processing</keyword>
<dbReference type="GO" id="GO:0008270">
    <property type="term" value="F:zinc ion binding"/>
    <property type="evidence" value="ECO:0007669"/>
    <property type="project" value="UniProtKB-KW"/>
</dbReference>
<comment type="subcellular location">
    <subcellularLocation>
        <location evidence="1">Nucleus</location>
    </subcellularLocation>
</comment>
<dbReference type="InterPro" id="IPR013083">
    <property type="entry name" value="Znf_RING/FYVE/PHD"/>
</dbReference>
<dbReference type="GO" id="GO:0016579">
    <property type="term" value="P:protein deubiquitination"/>
    <property type="evidence" value="ECO:0007669"/>
    <property type="project" value="InterPro"/>
</dbReference>